<evidence type="ECO:0000256" key="1">
    <source>
        <dbReference type="ARBA" id="ARBA00000085"/>
    </source>
</evidence>
<feature type="domain" description="Histidine kinase" evidence="12">
    <location>
        <begin position="241"/>
        <end position="458"/>
    </location>
</feature>
<sequence length="459" mass="51677">MPVRLRITLLFGSIVLLILLFVCGSVYYFSKTERTKDIRLRLENRAITRARLLRHPNLFDQNQLRIIDSSTMMSLKDKTLQAYNYLGEKVYSYSEELEDTLTVDNSILDDARVKGTVYFRIGKKEAVAYHYVDENMRVVVVAAAYDEMGLNKLQQLRNILLLSFLTGTIIAFAGGYFFSGRLLQPIKKIADDINEISAQELNRRIQAGKVNDEWQYLSETLNQLLNRLQESFDMQRRFIANASHELSTPLTSISSQLEVALQKEREAGSYREVMKSVYQDVRHLGKLTQTLLEFAQASGNAGGLAIEPVRIDEIILALPADVNKLNPDYTVSLGFGDMPPEEEALIVYGNAALLFLAVRNIVVNACKYSSDHKAMVRLDTADHEMVISVEDRGIGIPEHELKYIFQPFYRVDHAGSTGGFGLGLSLAHRIIKLHKGNITVQSSPGEGTLFCIQLPSAKF</sequence>
<dbReference type="Proteomes" id="UP000263900">
    <property type="component" value="Chromosome"/>
</dbReference>
<organism evidence="14 15">
    <name type="scientific">Paraflavitalea soli</name>
    <dbReference type="NCBI Taxonomy" id="2315862"/>
    <lineage>
        <taxon>Bacteria</taxon>
        <taxon>Pseudomonadati</taxon>
        <taxon>Bacteroidota</taxon>
        <taxon>Chitinophagia</taxon>
        <taxon>Chitinophagales</taxon>
        <taxon>Chitinophagaceae</taxon>
        <taxon>Paraflavitalea</taxon>
    </lineage>
</organism>
<dbReference type="SUPFAM" id="SSF55874">
    <property type="entry name" value="ATPase domain of HSP90 chaperone/DNA topoisomerase II/histidine kinase"/>
    <property type="match status" value="1"/>
</dbReference>
<dbReference type="SUPFAM" id="SSF158472">
    <property type="entry name" value="HAMP domain-like"/>
    <property type="match status" value="1"/>
</dbReference>
<keyword evidence="10 11" id="KW-0472">Membrane</keyword>
<dbReference type="RefSeq" id="WP_119049180.1">
    <property type="nucleotide sequence ID" value="NZ_CP032157.1"/>
</dbReference>
<protein>
    <recommendedName>
        <fullName evidence="3">histidine kinase</fullName>
        <ecNumber evidence="3">2.7.13.3</ecNumber>
    </recommendedName>
</protein>
<name>A0A3B7MG72_9BACT</name>
<dbReference type="AlphaFoldDB" id="A0A3B7MG72"/>
<dbReference type="InterPro" id="IPR003661">
    <property type="entry name" value="HisK_dim/P_dom"/>
</dbReference>
<reference evidence="14 15" key="1">
    <citation type="submission" date="2018-09" db="EMBL/GenBank/DDBJ databases">
        <title>Genome sequencing of strain 6GH32-13.</title>
        <authorList>
            <person name="Weon H.-Y."/>
            <person name="Heo J."/>
            <person name="Kwon S.-W."/>
        </authorList>
    </citation>
    <scope>NUCLEOTIDE SEQUENCE [LARGE SCALE GENOMIC DNA]</scope>
    <source>
        <strain evidence="14 15">5GH32-13</strain>
    </source>
</reference>
<dbReference type="PANTHER" id="PTHR45436">
    <property type="entry name" value="SENSOR HISTIDINE KINASE YKOH"/>
    <property type="match status" value="1"/>
</dbReference>
<keyword evidence="15" id="KW-1185">Reference proteome</keyword>
<proteinExistence type="predicted"/>
<dbReference type="EMBL" id="CP032157">
    <property type="protein sequence ID" value="AXY73342.1"/>
    <property type="molecule type" value="Genomic_DNA"/>
</dbReference>
<dbReference type="CDD" id="cd00082">
    <property type="entry name" value="HisKA"/>
    <property type="match status" value="1"/>
</dbReference>
<dbReference type="InterPro" id="IPR003594">
    <property type="entry name" value="HATPase_dom"/>
</dbReference>
<keyword evidence="7 14" id="KW-0418">Kinase</keyword>
<evidence type="ECO:0000256" key="5">
    <source>
        <dbReference type="ARBA" id="ARBA00022679"/>
    </source>
</evidence>
<keyword evidence="8 11" id="KW-1133">Transmembrane helix</keyword>
<evidence type="ECO:0000256" key="3">
    <source>
        <dbReference type="ARBA" id="ARBA00012438"/>
    </source>
</evidence>
<comment type="subcellular location">
    <subcellularLocation>
        <location evidence="2">Membrane</location>
    </subcellularLocation>
</comment>
<dbReference type="SMART" id="SM00388">
    <property type="entry name" value="HisKA"/>
    <property type="match status" value="1"/>
</dbReference>
<evidence type="ECO:0000259" key="12">
    <source>
        <dbReference type="PROSITE" id="PS50109"/>
    </source>
</evidence>
<evidence type="ECO:0000313" key="14">
    <source>
        <dbReference type="EMBL" id="AXY73342.1"/>
    </source>
</evidence>
<dbReference type="SUPFAM" id="SSF47384">
    <property type="entry name" value="Homodimeric domain of signal transducing histidine kinase"/>
    <property type="match status" value="1"/>
</dbReference>
<keyword evidence="4" id="KW-0597">Phosphoprotein</keyword>
<comment type="catalytic activity">
    <reaction evidence="1">
        <text>ATP + protein L-histidine = ADP + protein N-phospho-L-histidine.</text>
        <dbReference type="EC" id="2.7.13.3"/>
    </reaction>
</comment>
<feature type="transmembrane region" description="Helical" evidence="11">
    <location>
        <begin position="159"/>
        <end position="178"/>
    </location>
</feature>
<gene>
    <name evidence="14" type="ORF">D3H65_04815</name>
</gene>
<dbReference type="PROSITE" id="PS50109">
    <property type="entry name" value="HIS_KIN"/>
    <property type="match status" value="1"/>
</dbReference>
<dbReference type="InterPro" id="IPR004358">
    <property type="entry name" value="Sig_transdc_His_kin-like_C"/>
</dbReference>
<dbReference type="Pfam" id="PF00512">
    <property type="entry name" value="HisKA"/>
    <property type="match status" value="1"/>
</dbReference>
<dbReference type="InterPro" id="IPR050428">
    <property type="entry name" value="TCS_sensor_his_kinase"/>
</dbReference>
<evidence type="ECO:0000256" key="7">
    <source>
        <dbReference type="ARBA" id="ARBA00022777"/>
    </source>
</evidence>
<evidence type="ECO:0000256" key="4">
    <source>
        <dbReference type="ARBA" id="ARBA00022553"/>
    </source>
</evidence>
<dbReference type="PRINTS" id="PR00344">
    <property type="entry name" value="BCTRLSENSOR"/>
</dbReference>
<dbReference type="Gene3D" id="1.10.287.130">
    <property type="match status" value="1"/>
</dbReference>
<dbReference type="KEGG" id="pseg:D3H65_04815"/>
<dbReference type="GO" id="GO:0005886">
    <property type="term" value="C:plasma membrane"/>
    <property type="evidence" value="ECO:0007669"/>
    <property type="project" value="TreeGrafter"/>
</dbReference>
<dbReference type="PANTHER" id="PTHR45436:SF5">
    <property type="entry name" value="SENSOR HISTIDINE KINASE TRCS"/>
    <property type="match status" value="1"/>
</dbReference>
<dbReference type="EC" id="2.7.13.3" evidence="3"/>
<evidence type="ECO:0000259" key="13">
    <source>
        <dbReference type="PROSITE" id="PS50885"/>
    </source>
</evidence>
<dbReference type="PROSITE" id="PS50885">
    <property type="entry name" value="HAMP"/>
    <property type="match status" value="1"/>
</dbReference>
<evidence type="ECO:0000256" key="9">
    <source>
        <dbReference type="ARBA" id="ARBA00023012"/>
    </source>
</evidence>
<dbReference type="InterPro" id="IPR003660">
    <property type="entry name" value="HAMP_dom"/>
</dbReference>
<dbReference type="Pfam" id="PF02518">
    <property type="entry name" value="HATPase_c"/>
    <property type="match status" value="1"/>
</dbReference>
<keyword evidence="9" id="KW-0902">Two-component regulatory system</keyword>
<evidence type="ECO:0000256" key="10">
    <source>
        <dbReference type="ARBA" id="ARBA00023136"/>
    </source>
</evidence>
<dbReference type="SMART" id="SM00387">
    <property type="entry name" value="HATPase_c"/>
    <property type="match status" value="1"/>
</dbReference>
<evidence type="ECO:0000256" key="11">
    <source>
        <dbReference type="SAM" id="Phobius"/>
    </source>
</evidence>
<keyword evidence="5" id="KW-0808">Transferase</keyword>
<dbReference type="InterPro" id="IPR005467">
    <property type="entry name" value="His_kinase_dom"/>
</dbReference>
<dbReference type="OrthoDB" id="594725at2"/>
<feature type="domain" description="HAMP" evidence="13">
    <location>
        <begin position="180"/>
        <end position="233"/>
    </location>
</feature>
<dbReference type="SMART" id="SM00304">
    <property type="entry name" value="HAMP"/>
    <property type="match status" value="1"/>
</dbReference>
<dbReference type="Gene3D" id="3.30.565.10">
    <property type="entry name" value="Histidine kinase-like ATPase, C-terminal domain"/>
    <property type="match status" value="1"/>
</dbReference>
<feature type="transmembrane region" description="Helical" evidence="11">
    <location>
        <begin position="6"/>
        <end position="29"/>
    </location>
</feature>
<evidence type="ECO:0000256" key="6">
    <source>
        <dbReference type="ARBA" id="ARBA00022692"/>
    </source>
</evidence>
<accession>A0A3B7MG72</accession>
<dbReference type="InterPro" id="IPR036890">
    <property type="entry name" value="HATPase_C_sf"/>
</dbReference>
<dbReference type="GO" id="GO:0000155">
    <property type="term" value="F:phosphorelay sensor kinase activity"/>
    <property type="evidence" value="ECO:0007669"/>
    <property type="project" value="InterPro"/>
</dbReference>
<evidence type="ECO:0000256" key="2">
    <source>
        <dbReference type="ARBA" id="ARBA00004370"/>
    </source>
</evidence>
<dbReference type="InterPro" id="IPR036097">
    <property type="entry name" value="HisK_dim/P_sf"/>
</dbReference>
<evidence type="ECO:0000256" key="8">
    <source>
        <dbReference type="ARBA" id="ARBA00022989"/>
    </source>
</evidence>
<dbReference type="Gene3D" id="6.10.340.10">
    <property type="match status" value="1"/>
</dbReference>
<evidence type="ECO:0000313" key="15">
    <source>
        <dbReference type="Proteomes" id="UP000263900"/>
    </source>
</evidence>
<dbReference type="CDD" id="cd00075">
    <property type="entry name" value="HATPase"/>
    <property type="match status" value="1"/>
</dbReference>
<keyword evidence="6 11" id="KW-0812">Transmembrane</keyword>